<dbReference type="SUPFAM" id="SSF103473">
    <property type="entry name" value="MFS general substrate transporter"/>
    <property type="match status" value="1"/>
</dbReference>
<dbReference type="InterPro" id="IPR036259">
    <property type="entry name" value="MFS_trans_sf"/>
</dbReference>
<dbReference type="RefSeq" id="WP_307478416.1">
    <property type="nucleotide sequence ID" value="NZ_JAUSUB010000030.1"/>
</dbReference>
<organism evidence="8 9">
    <name type="scientific">Cytobacillus purgationiresistens</name>
    <dbReference type="NCBI Taxonomy" id="863449"/>
    <lineage>
        <taxon>Bacteria</taxon>
        <taxon>Bacillati</taxon>
        <taxon>Bacillota</taxon>
        <taxon>Bacilli</taxon>
        <taxon>Bacillales</taxon>
        <taxon>Bacillaceae</taxon>
        <taxon>Cytobacillus</taxon>
    </lineage>
</organism>
<evidence type="ECO:0000256" key="3">
    <source>
        <dbReference type="ARBA" id="ARBA00022475"/>
    </source>
</evidence>
<evidence type="ECO:0000313" key="9">
    <source>
        <dbReference type="Proteomes" id="UP001238088"/>
    </source>
</evidence>
<keyword evidence="5 7" id="KW-1133">Transmembrane helix</keyword>
<comment type="subcellular location">
    <subcellularLocation>
        <location evidence="1">Cell membrane</location>
        <topology evidence="1">Multi-pass membrane protein</topology>
    </subcellularLocation>
</comment>
<name>A0ABU0ANQ1_9BACI</name>
<feature type="transmembrane region" description="Helical" evidence="7">
    <location>
        <begin position="258"/>
        <end position="281"/>
    </location>
</feature>
<keyword evidence="4 7" id="KW-0812">Transmembrane</keyword>
<feature type="transmembrane region" description="Helical" evidence="7">
    <location>
        <begin position="43"/>
        <end position="67"/>
    </location>
</feature>
<feature type="transmembrane region" description="Helical" evidence="7">
    <location>
        <begin position="164"/>
        <end position="190"/>
    </location>
</feature>
<dbReference type="Proteomes" id="UP001238088">
    <property type="component" value="Unassembled WGS sequence"/>
</dbReference>
<comment type="caution">
    <text evidence="8">The sequence shown here is derived from an EMBL/GenBank/DDBJ whole genome shotgun (WGS) entry which is preliminary data.</text>
</comment>
<dbReference type="InterPro" id="IPR011701">
    <property type="entry name" value="MFS"/>
</dbReference>
<keyword evidence="3" id="KW-1003">Cell membrane</keyword>
<feature type="transmembrane region" description="Helical" evidence="7">
    <location>
        <begin position="376"/>
        <end position="397"/>
    </location>
</feature>
<protein>
    <submittedName>
        <fullName evidence="8">MFS family permease</fullName>
    </submittedName>
</protein>
<evidence type="ECO:0000256" key="5">
    <source>
        <dbReference type="ARBA" id="ARBA00022989"/>
    </source>
</evidence>
<feature type="transmembrane region" description="Helical" evidence="7">
    <location>
        <begin position="222"/>
        <end position="246"/>
    </location>
</feature>
<evidence type="ECO:0000256" key="2">
    <source>
        <dbReference type="ARBA" id="ARBA00022448"/>
    </source>
</evidence>
<feature type="transmembrane region" description="Helical" evidence="7">
    <location>
        <begin position="312"/>
        <end position="334"/>
    </location>
</feature>
<feature type="transmembrane region" description="Helical" evidence="7">
    <location>
        <begin position="346"/>
        <end position="370"/>
    </location>
</feature>
<keyword evidence="6 7" id="KW-0472">Membrane</keyword>
<feature type="transmembrane region" description="Helical" evidence="7">
    <location>
        <begin position="87"/>
        <end position="112"/>
    </location>
</feature>
<keyword evidence="9" id="KW-1185">Reference proteome</keyword>
<reference evidence="8 9" key="1">
    <citation type="submission" date="2023-07" db="EMBL/GenBank/DDBJ databases">
        <title>Genomic Encyclopedia of Type Strains, Phase IV (KMG-IV): sequencing the most valuable type-strain genomes for metagenomic binning, comparative biology and taxonomic classification.</title>
        <authorList>
            <person name="Goeker M."/>
        </authorList>
    </citation>
    <scope>NUCLEOTIDE SEQUENCE [LARGE SCALE GENOMIC DNA]</scope>
    <source>
        <strain evidence="8 9">DSM 23494</strain>
    </source>
</reference>
<evidence type="ECO:0000313" key="8">
    <source>
        <dbReference type="EMBL" id="MDQ0272906.1"/>
    </source>
</evidence>
<evidence type="ECO:0000256" key="4">
    <source>
        <dbReference type="ARBA" id="ARBA00022692"/>
    </source>
</evidence>
<dbReference type="CDD" id="cd06173">
    <property type="entry name" value="MFS_MefA_like"/>
    <property type="match status" value="1"/>
</dbReference>
<dbReference type="Pfam" id="PF07690">
    <property type="entry name" value="MFS_1"/>
    <property type="match status" value="1"/>
</dbReference>
<keyword evidence="2" id="KW-0813">Transport</keyword>
<dbReference type="Gene3D" id="1.20.1250.20">
    <property type="entry name" value="MFS general substrate transporter like domains"/>
    <property type="match status" value="1"/>
</dbReference>
<dbReference type="PANTHER" id="PTHR43266:SF2">
    <property type="entry name" value="MAJOR FACILITATOR SUPERFAMILY (MFS) PROFILE DOMAIN-CONTAINING PROTEIN"/>
    <property type="match status" value="1"/>
</dbReference>
<proteinExistence type="predicted"/>
<feature type="transmembrane region" description="Helical" evidence="7">
    <location>
        <begin position="12"/>
        <end position="37"/>
    </location>
</feature>
<evidence type="ECO:0000256" key="7">
    <source>
        <dbReference type="SAM" id="Phobius"/>
    </source>
</evidence>
<evidence type="ECO:0000256" key="6">
    <source>
        <dbReference type="ARBA" id="ARBA00023136"/>
    </source>
</evidence>
<dbReference type="EMBL" id="JAUSUB010000030">
    <property type="protein sequence ID" value="MDQ0272906.1"/>
    <property type="molecule type" value="Genomic_DNA"/>
</dbReference>
<accession>A0ABU0ANQ1</accession>
<sequence>MIFHVLKDRNISLYIAGAATSSLGSTLSGLGFLFIAYELTASSLQITGIAIAQAIPYLLFGLAGGVIADWFDKKRLLICMELLRTPLILSIVVFSYLEMLTFTYLLLVSFLIQSLGCFFNPAHRAMLPLIVAEERRSAVNSLLDSATRGIQVLSPLVSLSVMHAIGVIHFFTIHALAYLLSAFFISRLYVTEETVITTKRGLSNIYGSIIDFVVWVKGQSTLVTLFAVTFIIVFSNTWVWQVGLLLQLIDTTAHGQEWYSILLSLYGGIVIVTNLLIPFIWNSLNLKIYMYGSMIWGAGIFILGFAASLPVYFIGVCIAGIGLPIASLTRVYLLQKLVPPDKLGRGFSFNAVLLYLSNILSLALFGFFSSYLSTSLLFKVCGAFMLTCAAAYLLNFWRKSRGVTPYNRLNS</sequence>
<gene>
    <name evidence="8" type="ORF">J2S17_004799</name>
</gene>
<evidence type="ECO:0000256" key="1">
    <source>
        <dbReference type="ARBA" id="ARBA00004651"/>
    </source>
</evidence>
<feature type="transmembrane region" description="Helical" evidence="7">
    <location>
        <begin position="288"/>
        <end position="306"/>
    </location>
</feature>
<dbReference type="PANTHER" id="PTHR43266">
    <property type="entry name" value="MACROLIDE-EFFLUX PROTEIN"/>
    <property type="match status" value="1"/>
</dbReference>